<dbReference type="EMBL" id="BPLR01002805">
    <property type="protein sequence ID" value="GIX77950.1"/>
    <property type="molecule type" value="Genomic_DNA"/>
</dbReference>
<name>A0AAV4MZN2_CAEEX</name>
<dbReference type="AlphaFoldDB" id="A0AAV4MZN2"/>
<organism evidence="1 2">
    <name type="scientific">Caerostris extrusa</name>
    <name type="common">Bark spider</name>
    <name type="synonym">Caerostris bankana</name>
    <dbReference type="NCBI Taxonomy" id="172846"/>
    <lineage>
        <taxon>Eukaryota</taxon>
        <taxon>Metazoa</taxon>
        <taxon>Ecdysozoa</taxon>
        <taxon>Arthropoda</taxon>
        <taxon>Chelicerata</taxon>
        <taxon>Arachnida</taxon>
        <taxon>Araneae</taxon>
        <taxon>Araneomorphae</taxon>
        <taxon>Entelegynae</taxon>
        <taxon>Araneoidea</taxon>
        <taxon>Araneidae</taxon>
        <taxon>Caerostris</taxon>
    </lineage>
</organism>
<keyword evidence="2" id="KW-1185">Reference proteome</keyword>
<gene>
    <name evidence="1" type="ORF">CEXT_779171</name>
</gene>
<dbReference type="Proteomes" id="UP001054945">
    <property type="component" value="Unassembled WGS sequence"/>
</dbReference>
<evidence type="ECO:0000313" key="1">
    <source>
        <dbReference type="EMBL" id="GIX77950.1"/>
    </source>
</evidence>
<reference evidence="1 2" key="1">
    <citation type="submission" date="2021-06" db="EMBL/GenBank/DDBJ databases">
        <title>Caerostris extrusa draft genome.</title>
        <authorList>
            <person name="Kono N."/>
            <person name="Arakawa K."/>
        </authorList>
    </citation>
    <scope>NUCLEOTIDE SEQUENCE [LARGE SCALE GENOMIC DNA]</scope>
</reference>
<comment type="caution">
    <text evidence="1">The sequence shown here is derived from an EMBL/GenBank/DDBJ whole genome shotgun (WGS) entry which is preliminary data.</text>
</comment>
<evidence type="ECO:0000313" key="2">
    <source>
        <dbReference type="Proteomes" id="UP001054945"/>
    </source>
</evidence>
<proteinExistence type="predicted"/>
<sequence length="79" mass="9421">MRTITILRTMDYHSNKTEWTLEPEWMRSNKMLQDQMSAISKSWISSSYDATLAVRIVRFSSRIEEEYLPILDGKNRHLL</sequence>
<protein>
    <submittedName>
        <fullName evidence="1">Uncharacterized protein</fullName>
    </submittedName>
</protein>
<accession>A0AAV4MZN2</accession>